<dbReference type="Proteomes" id="UP000204179">
    <property type="component" value="Segment"/>
</dbReference>
<dbReference type="EMBL" id="KT239446">
    <property type="protein sequence ID" value="AKY02005.1"/>
    <property type="molecule type" value="Genomic_DNA"/>
</dbReference>
<dbReference type="KEGG" id="vg:26518549"/>
<dbReference type="GeneID" id="26518549"/>
<evidence type="ECO:0000313" key="2">
    <source>
        <dbReference type="Proteomes" id="UP000204179"/>
    </source>
</evidence>
<protein>
    <submittedName>
        <fullName evidence="1">Uncharacterized protein</fullName>
    </submittedName>
</protein>
<evidence type="ECO:0000313" key="1">
    <source>
        <dbReference type="EMBL" id="AKY02005.1"/>
    </source>
</evidence>
<gene>
    <name evidence="1" type="ORF">JD18_134</name>
</gene>
<organism evidence="1 2">
    <name type="scientific">Klebsiella phage JD18</name>
    <dbReference type="NCBI Taxonomy" id="1698360"/>
    <lineage>
        <taxon>Viruses</taxon>
        <taxon>Duplodnaviria</taxon>
        <taxon>Heunggongvirae</taxon>
        <taxon>Uroviricota</taxon>
        <taxon>Caudoviricetes</taxon>
        <taxon>Pantevenvirales</taxon>
        <taxon>Straboviridae</taxon>
        <taxon>Tevenvirinae</taxon>
        <taxon>Jiaodavirus</taxon>
        <taxon>Jiaodavirus jd18</taxon>
    </lineage>
</organism>
<dbReference type="RefSeq" id="YP_009190715.1">
    <property type="nucleotide sequence ID" value="NC_028686.1"/>
</dbReference>
<sequence length="61" mass="7035">MYALLTWSNYYPAPGSDQIRGVYSTVEECYEALQGTYQDYFEILNSRFETVAKGSTEAYKD</sequence>
<accession>A0A0K1Y5B4</accession>
<keyword evidence="2" id="KW-1185">Reference proteome</keyword>
<name>A0A0K1Y5B4_9CAUD</name>
<reference evidence="1 2" key="1">
    <citation type="submission" date="2015-07" db="EMBL/GenBank/DDBJ databases">
        <title>Isolation and characterization of JD18-a novel lytic bacteriophage for Klebsiella pneumoniae.</title>
        <authorList>
            <person name="Fan J."/>
            <person name="Zhang X."/>
            <person name="Guo X."/>
            <person name="He P."/>
            <person name="Zhang Y."/>
        </authorList>
    </citation>
    <scope>NUCLEOTIDE SEQUENCE [LARGE SCALE GENOMIC DNA]</scope>
</reference>
<proteinExistence type="predicted"/>